<feature type="domain" description="VOC" evidence="2">
    <location>
        <begin position="60"/>
        <end position="238"/>
    </location>
</feature>
<dbReference type="RefSeq" id="XP_013257519.1">
    <property type="nucleotide sequence ID" value="XM_013402065.1"/>
</dbReference>
<dbReference type="OrthoDB" id="16820at2759"/>
<dbReference type="AlphaFoldDB" id="A0A072P4A7"/>
<dbReference type="InterPro" id="IPR037523">
    <property type="entry name" value="VOC_core"/>
</dbReference>
<name>A0A072P4A7_9EURO</name>
<comment type="caution">
    <text evidence="3">The sequence shown here is derived from an EMBL/GenBank/DDBJ whole genome shotgun (WGS) entry which is preliminary data.</text>
</comment>
<feature type="signal peptide" evidence="1">
    <location>
        <begin position="1"/>
        <end position="23"/>
    </location>
</feature>
<dbReference type="GeneID" id="25284281"/>
<feature type="chain" id="PRO_5001681281" description="VOC domain-containing protein" evidence="1">
    <location>
        <begin position="24"/>
        <end position="245"/>
    </location>
</feature>
<dbReference type="HOGENOM" id="CLU_098722_0_0_1"/>
<keyword evidence="4" id="KW-1185">Reference proteome</keyword>
<gene>
    <name evidence="3" type="ORF">A1O9_09372</name>
</gene>
<reference evidence="3 4" key="1">
    <citation type="submission" date="2013-03" db="EMBL/GenBank/DDBJ databases">
        <title>The Genome Sequence of Exophiala aquamarina CBS 119918.</title>
        <authorList>
            <consortium name="The Broad Institute Genomics Platform"/>
            <person name="Cuomo C."/>
            <person name="de Hoog S."/>
            <person name="Gorbushina A."/>
            <person name="Walker B."/>
            <person name="Young S.K."/>
            <person name="Zeng Q."/>
            <person name="Gargeya S."/>
            <person name="Fitzgerald M."/>
            <person name="Haas B."/>
            <person name="Abouelleil A."/>
            <person name="Allen A.W."/>
            <person name="Alvarado L."/>
            <person name="Arachchi H.M."/>
            <person name="Berlin A.M."/>
            <person name="Chapman S.B."/>
            <person name="Gainer-Dewar J."/>
            <person name="Goldberg J."/>
            <person name="Griggs A."/>
            <person name="Gujja S."/>
            <person name="Hansen M."/>
            <person name="Howarth C."/>
            <person name="Imamovic A."/>
            <person name="Ireland A."/>
            <person name="Larimer J."/>
            <person name="McCowan C."/>
            <person name="Murphy C."/>
            <person name="Pearson M."/>
            <person name="Poon T.W."/>
            <person name="Priest M."/>
            <person name="Roberts A."/>
            <person name="Saif S."/>
            <person name="Shea T."/>
            <person name="Sisk P."/>
            <person name="Sykes S."/>
            <person name="Wortman J."/>
            <person name="Nusbaum C."/>
            <person name="Birren B."/>
        </authorList>
    </citation>
    <scope>NUCLEOTIDE SEQUENCE [LARGE SCALE GENOMIC DNA]</scope>
    <source>
        <strain evidence="3 4">CBS 119918</strain>
    </source>
</reference>
<dbReference type="InterPro" id="IPR029068">
    <property type="entry name" value="Glyas_Bleomycin-R_OHBP_Dase"/>
</dbReference>
<dbReference type="Pfam" id="PF00903">
    <property type="entry name" value="Glyoxalase"/>
    <property type="match status" value="1"/>
</dbReference>
<evidence type="ECO:0000313" key="4">
    <source>
        <dbReference type="Proteomes" id="UP000027920"/>
    </source>
</evidence>
<evidence type="ECO:0000259" key="2">
    <source>
        <dbReference type="PROSITE" id="PS51819"/>
    </source>
</evidence>
<dbReference type="PROSITE" id="PS51819">
    <property type="entry name" value="VOC"/>
    <property type="match status" value="1"/>
</dbReference>
<dbReference type="Proteomes" id="UP000027920">
    <property type="component" value="Unassembled WGS sequence"/>
</dbReference>
<dbReference type="InterPro" id="IPR004360">
    <property type="entry name" value="Glyas_Fos-R_dOase_dom"/>
</dbReference>
<accession>A0A072P4A7</accession>
<sequence length="245" mass="27335">MPHKNFTFLTLLVTLQCLAQAWACATPHEYAKRAEGEEVEYPWAEPGDEAPSDPTTVAYFMNHISINVRDMTESINWYREAFGFRLLFNLHVSENFAIAYIGHAHGGRNGSGYQTSEEMNREKNNGEGLIELIELKYPNWDLPSGLRVPNTLSHIGMVVPNSTVTHERLKAMGANILKAPGEVFVLNGWFSLGTGFDQAGDFLSPEEIDLITESLIPINTPTLYTADPDGNVIEVQNQEAFIPSY</sequence>
<keyword evidence="1" id="KW-0732">Signal</keyword>
<dbReference type="EMBL" id="AMGV01000009">
    <property type="protein sequence ID" value="KEF54929.1"/>
    <property type="molecule type" value="Genomic_DNA"/>
</dbReference>
<dbReference type="STRING" id="1182545.A0A072P4A7"/>
<evidence type="ECO:0000313" key="3">
    <source>
        <dbReference type="EMBL" id="KEF54929.1"/>
    </source>
</evidence>
<organism evidence="3 4">
    <name type="scientific">Exophiala aquamarina CBS 119918</name>
    <dbReference type="NCBI Taxonomy" id="1182545"/>
    <lineage>
        <taxon>Eukaryota</taxon>
        <taxon>Fungi</taxon>
        <taxon>Dikarya</taxon>
        <taxon>Ascomycota</taxon>
        <taxon>Pezizomycotina</taxon>
        <taxon>Eurotiomycetes</taxon>
        <taxon>Chaetothyriomycetidae</taxon>
        <taxon>Chaetothyriales</taxon>
        <taxon>Herpotrichiellaceae</taxon>
        <taxon>Exophiala</taxon>
    </lineage>
</organism>
<protein>
    <recommendedName>
        <fullName evidence="2">VOC domain-containing protein</fullName>
    </recommendedName>
</protein>
<proteinExistence type="predicted"/>
<dbReference type="SUPFAM" id="SSF54593">
    <property type="entry name" value="Glyoxalase/Bleomycin resistance protein/Dihydroxybiphenyl dioxygenase"/>
    <property type="match status" value="1"/>
</dbReference>
<evidence type="ECO:0000256" key="1">
    <source>
        <dbReference type="SAM" id="SignalP"/>
    </source>
</evidence>
<dbReference type="Gene3D" id="3.10.180.10">
    <property type="entry name" value="2,3-Dihydroxybiphenyl 1,2-Dioxygenase, domain 1"/>
    <property type="match status" value="1"/>
</dbReference>
<dbReference type="VEuPathDB" id="FungiDB:A1O9_09372"/>